<evidence type="ECO:0000256" key="6">
    <source>
        <dbReference type="SAM" id="Phobius"/>
    </source>
</evidence>
<comment type="subcellular location">
    <subcellularLocation>
        <location evidence="1">Cell membrane</location>
        <topology evidence="1">Multi-pass membrane protein</topology>
    </subcellularLocation>
</comment>
<dbReference type="RefSeq" id="WP_371434616.1">
    <property type="nucleotide sequence ID" value="NZ_JBHSRS010000005.1"/>
</dbReference>
<feature type="transmembrane region" description="Helical" evidence="6">
    <location>
        <begin position="112"/>
        <end position="132"/>
    </location>
</feature>
<proteinExistence type="predicted"/>
<evidence type="ECO:0000313" key="8">
    <source>
        <dbReference type="EMBL" id="MFC6280283.1"/>
    </source>
</evidence>
<keyword evidence="3 6" id="KW-0812">Transmembrane</keyword>
<protein>
    <submittedName>
        <fullName evidence="8">Type II secretion system F family protein</fullName>
    </submittedName>
</protein>
<evidence type="ECO:0000256" key="4">
    <source>
        <dbReference type="ARBA" id="ARBA00022989"/>
    </source>
</evidence>
<dbReference type="PANTHER" id="PTHR35007:SF2">
    <property type="entry name" value="PILUS ASSEMBLE PROTEIN"/>
    <property type="match status" value="1"/>
</dbReference>
<keyword evidence="4 6" id="KW-1133">Transmembrane helix</keyword>
<feature type="transmembrane region" description="Helical" evidence="6">
    <location>
        <begin position="138"/>
        <end position="162"/>
    </location>
</feature>
<evidence type="ECO:0000256" key="2">
    <source>
        <dbReference type="ARBA" id="ARBA00022475"/>
    </source>
</evidence>
<evidence type="ECO:0000256" key="1">
    <source>
        <dbReference type="ARBA" id="ARBA00004651"/>
    </source>
</evidence>
<feature type="transmembrane region" description="Helical" evidence="6">
    <location>
        <begin position="289"/>
        <end position="312"/>
    </location>
</feature>
<dbReference type="EMBL" id="JBHSRS010000005">
    <property type="protein sequence ID" value="MFC6280283.1"/>
    <property type="molecule type" value="Genomic_DNA"/>
</dbReference>
<keyword evidence="2" id="KW-1003">Cell membrane</keyword>
<evidence type="ECO:0000256" key="3">
    <source>
        <dbReference type="ARBA" id="ARBA00022692"/>
    </source>
</evidence>
<gene>
    <name evidence="8" type="ORF">ACFQND_03430</name>
</gene>
<reference evidence="9" key="1">
    <citation type="journal article" date="2019" name="Int. J. Syst. Evol. Microbiol.">
        <title>The Global Catalogue of Microorganisms (GCM) 10K type strain sequencing project: providing services to taxonomists for standard genome sequencing and annotation.</title>
        <authorList>
            <consortium name="The Broad Institute Genomics Platform"/>
            <consortium name="The Broad Institute Genome Sequencing Center for Infectious Disease"/>
            <person name="Wu L."/>
            <person name="Ma J."/>
        </authorList>
    </citation>
    <scope>NUCLEOTIDE SEQUENCE [LARGE SCALE GENOMIC DNA]</scope>
    <source>
        <strain evidence="9">CCUG 39402</strain>
    </source>
</reference>
<accession>A0ABW1TU23</accession>
<evidence type="ECO:0000256" key="5">
    <source>
        <dbReference type="ARBA" id="ARBA00023136"/>
    </source>
</evidence>
<dbReference type="Pfam" id="PF00482">
    <property type="entry name" value="T2SSF"/>
    <property type="match status" value="1"/>
</dbReference>
<comment type="caution">
    <text evidence="8">The sequence shown here is derived from an EMBL/GenBank/DDBJ whole genome shotgun (WGS) entry which is preliminary data.</text>
</comment>
<dbReference type="PANTHER" id="PTHR35007">
    <property type="entry name" value="INTEGRAL MEMBRANE PROTEIN-RELATED"/>
    <property type="match status" value="1"/>
</dbReference>
<feature type="transmembrane region" description="Helical" evidence="6">
    <location>
        <begin position="6"/>
        <end position="27"/>
    </location>
</feature>
<evidence type="ECO:0000313" key="9">
    <source>
        <dbReference type="Proteomes" id="UP001596270"/>
    </source>
</evidence>
<name>A0ABW1TU23_9BURK</name>
<sequence>MTAQQLLMAAAGLVALGMLALGVLLLVQQWHRTQGLRAIDRVMHRNASSSVAADRSRPVAAQETQEVLWTASLREEGAAARWLNSRMGRLLVIDEDRRLIEQCGFPSLRAQLIFLATRVGLAILLPALYYALAPGPAHVIYAASLFAAGVLGPKLFLGWFAAQRKRQVARELPLLVDLIGLLQGVGLSLDQTLQVIAHDFRMVLKVLGKELDLANRQYSQGRTREQSLQRFGQLHDNAHLGNLVALLVQVDKHGGAVQEPLRQFSERLRETRKSEMKAQIGKITVKMTVVMVTTLLPALILVTAGPGFLAVIRSLGAMTR</sequence>
<dbReference type="Proteomes" id="UP001596270">
    <property type="component" value="Unassembled WGS sequence"/>
</dbReference>
<organism evidence="8 9">
    <name type="scientific">Polaromonas aquatica</name>
    <dbReference type="NCBI Taxonomy" id="332657"/>
    <lineage>
        <taxon>Bacteria</taxon>
        <taxon>Pseudomonadati</taxon>
        <taxon>Pseudomonadota</taxon>
        <taxon>Betaproteobacteria</taxon>
        <taxon>Burkholderiales</taxon>
        <taxon>Comamonadaceae</taxon>
        <taxon>Polaromonas</taxon>
    </lineage>
</organism>
<keyword evidence="9" id="KW-1185">Reference proteome</keyword>
<feature type="domain" description="Type II secretion system protein GspF" evidence="7">
    <location>
        <begin position="177"/>
        <end position="302"/>
    </location>
</feature>
<dbReference type="InterPro" id="IPR018076">
    <property type="entry name" value="T2SS_GspF_dom"/>
</dbReference>
<keyword evidence="5 6" id="KW-0472">Membrane</keyword>
<evidence type="ECO:0000259" key="7">
    <source>
        <dbReference type="Pfam" id="PF00482"/>
    </source>
</evidence>